<dbReference type="EMBL" id="DSYQ01000003">
    <property type="protein sequence ID" value="HGT70822.1"/>
    <property type="molecule type" value="Genomic_DNA"/>
</dbReference>
<proteinExistence type="predicted"/>
<dbReference type="AlphaFoldDB" id="A0A7C4R263"/>
<reference evidence="1" key="1">
    <citation type="journal article" date="2020" name="mSystems">
        <title>Genome- and Community-Level Interaction Insights into Carbon Utilization and Element Cycling Functions of Hydrothermarchaeota in Hydrothermal Sediment.</title>
        <authorList>
            <person name="Zhou Z."/>
            <person name="Liu Y."/>
            <person name="Xu W."/>
            <person name="Pan J."/>
            <person name="Luo Z.H."/>
            <person name="Li M."/>
        </authorList>
    </citation>
    <scope>NUCLEOTIDE SEQUENCE [LARGE SCALE GENOMIC DNA]</scope>
    <source>
        <strain evidence="1">SpSt-579</strain>
    </source>
</reference>
<accession>A0A7C4R263</accession>
<name>A0A7C4R263_UNCC3</name>
<evidence type="ECO:0000313" key="1">
    <source>
        <dbReference type="EMBL" id="HGT70822.1"/>
    </source>
</evidence>
<evidence type="ECO:0008006" key="2">
    <source>
        <dbReference type="Google" id="ProtNLM"/>
    </source>
</evidence>
<protein>
    <recommendedName>
        <fullName evidence="2">Polymerase/histidinol phosphatase N-terminal domain-containing protein</fullName>
    </recommendedName>
</protein>
<dbReference type="Gene3D" id="3.20.20.140">
    <property type="entry name" value="Metal-dependent hydrolases"/>
    <property type="match status" value="1"/>
</dbReference>
<comment type="caution">
    <text evidence="1">The sequence shown here is derived from an EMBL/GenBank/DDBJ whole genome shotgun (WGS) entry which is preliminary data.</text>
</comment>
<organism evidence="1">
    <name type="scientific">candidate division CPR3 bacterium</name>
    <dbReference type="NCBI Taxonomy" id="2268181"/>
    <lineage>
        <taxon>Bacteria</taxon>
        <taxon>Bacteria division CPR3</taxon>
    </lineage>
</organism>
<sequence length="599" mass="69226">MKKKGFFFFLLIILIFCSKCVFAIRLNKNVIVEKDSEEYYRPVKDYEVKPGNMWVPYEATKRYDPTERFFIAKAFWHLHTVYGDGHTVFVKSRVKMARDKDYDVVFFSEHSDKMLKKENYNRYVEDVQKYNTDGELVVFPGREIVVGTTKSNFCHLNTFSFEKKPYMYSPDYSIDQLPEVLGILDAEGAFYVANHINTCPEWEDRLDLFHGMEFFNDFPGEKKMPYLKNLYIKHLNNGWRGFVVAGVDYHSYHENFFRTRNSTFILTKALDQQSIFDAIREGRTIATTDGIIVRELSLAPSLYKYVSKDKDLIEIKGKLVFSRSLPIDKSIYLVVPSEGSKGKKFLLKKSKDFSDEYSFSIHIDQTYNNKRFFLEVPGYLISSPYEVEIKTPTITQEEFSHEKKAFRITDAYFCNKNLLWITTENEAVTDLFKFYEVCEEGYLIRSKTGKIGGCFNPVLLVGVVDGTGTALIDKALCFVEFFSASREVCTSRIIGSYMIEIGEDDYRAVIPSNVFPSIADTIETLLITSNTNISNGSLFKVCDGNDFSLDNKTGKILDCSTSYRNVSINRKDGKMMPRLNLFNSGMYISLKNYFIVLKE</sequence>
<gene>
    <name evidence="1" type="ORF">ENT43_01000</name>
</gene>
<dbReference type="SUPFAM" id="SSF89550">
    <property type="entry name" value="PHP domain-like"/>
    <property type="match status" value="1"/>
</dbReference>
<dbReference type="InterPro" id="IPR016195">
    <property type="entry name" value="Pol/histidinol_Pase-like"/>
</dbReference>